<evidence type="ECO:0000313" key="2">
    <source>
        <dbReference type="Proteomes" id="UP001163603"/>
    </source>
</evidence>
<dbReference type="Proteomes" id="UP001163603">
    <property type="component" value="Chromosome 1"/>
</dbReference>
<organism evidence="1 2">
    <name type="scientific">Pistacia integerrima</name>
    <dbReference type="NCBI Taxonomy" id="434235"/>
    <lineage>
        <taxon>Eukaryota</taxon>
        <taxon>Viridiplantae</taxon>
        <taxon>Streptophyta</taxon>
        <taxon>Embryophyta</taxon>
        <taxon>Tracheophyta</taxon>
        <taxon>Spermatophyta</taxon>
        <taxon>Magnoliopsida</taxon>
        <taxon>eudicotyledons</taxon>
        <taxon>Gunneridae</taxon>
        <taxon>Pentapetalae</taxon>
        <taxon>rosids</taxon>
        <taxon>malvids</taxon>
        <taxon>Sapindales</taxon>
        <taxon>Anacardiaceae</taxon>
        <taxon>Pistacia</taxon>
    </lineage>
</organism>
<reference evidence="2" key="1">
    <citation type="journal article" date="2023" name="G3 (Bethesda)">
        <title>Genome assembly and association tests identify interacting loci associated with vigor, precocity, and sex in interspecific pistachio rootstocks.</title>
        <authorList>
            <person name="Palmer W."/>
            <person name="Jacygrad E."/>
            <person name="Sagayaradj S."/>
            <person name="Cavanaugh K."/>
            <person name="Han R."/>
            <person name="Bertier L."/>
            <person name="Beede B."/>
            <person name="Kafkas S."/>
            <person name="Golino D."/>
            <person name="Preece J."/>
            <person name="Michelmore R."/>
        </authorList>
    </citation>
    <scope>NUCLEOTIDE SEQUENCE [LARGE SCALE GENOMIC DNA]</scope>
</reference>
<keyword evidence="2" id="KW-1185">Reference proteome</keyword>
<comment type="caution">
    <text evidence="1">The sequence shown here is derived from an EMBL/GenBank/DDBJ whole genome shotgun (WGS) entry which is preliminary data.</text>
</comment>
<protein>
    <submittedName>
        <fullName evidence="1">Uncharacterized protein</fullName>
    </submittedName>
</protein>
<evidence type="ECO:0000313" key="1">
    <source>
        <dbReference type="EMBL" id="KAJ0053691.1"/>
    </source>
</evidence>
<proteinExistence type="predicted"/>
<dbReference type="EMBL" id="CM047736">
    <property type="protein sequence ID" value="KAJ0053691.1"/>
    <property type="molecule type" value="Genomic_DNA"/>
</dbReference>
<accession>A0ACC0ZNP8</accession>
<gene>
    <name evidence="1" type="ORF">Pint_00058</name>
</gene>
<sequence>MDISKNSLYNFGVVSLLFSGVLYICIWSPPNTNPLLLFQESACLRSTSFTHTTDLVIDDLEAVLQKASMPNKTVIIAVVNKAYVEQTVEADTTMLDIFLESFWLGEGTIQLLDHLLIVAVDQTAYDRCMFKRLHCYRLVTDGVDVAREKVYMSRDFIKMMWRRTQFLLDVLKRGYNFIFTDTDVIWLRNPFTRLSKKETVDLQMSVDTYNGDPRSQDNLINTGFYFVRSNNKTISLFTTWYGMKDNSTGKKDQDVLLELMTQGLFKKLRLRVRFLPTLYFSGFCENSKDIWSVTTVHSNCCRHVDAKVQDLKAVLRDWKRFKEAKVKNPRMAPNRTMVTRWSKHIACFNSWKPPNNNLRN</sequence>
<name>A0ACC0ZNP8_9ROSI</name>